<dbReference type="InterPro" id="IPR046373">
    <property type="entry name" value="Acyl-CoA_Oxase/DH_mid-dom_sf"/>
</dbReference>
<dbReference type="RefSeq" id="WP_344796507.1">
    <property type="nucleotide sequence ID" value="NZ_BAABAU010000003.1"/>
</dbReference>
<reference evidence="2" key="1">
    <citation type="journal article" date="2019" name="Int. J. Syst. Evol. Microbiol.">
        <title>The Global Catalogue of Microorganisms (GCM) 10K type strain sequencing project: providing services to taxonomists for standard genome sequencing and annotation.</title>
        <authorList>
            <consortium name="The Broad Institute Genomics Platform"/>
            <consortium name="The Broad Institute Genome Sequencing Center for Infectious Disease"/>
            <person name="Wu L."/>
            <person name="Ma J."/>
        </authorList>
    </citation>
    <scope>NUCLEOTIDE SEQUENCE [LARGE SCALE GENOMIC DNA]</scope>
    <source>
        <strain evidence="2">JCM 17442</strain>
    </source>
</reference>
<organism evidence="1 2">
    <name type="scientific">Frondihabitans peucedani</name>
    <dbReference type="NCBI Taxonomy" id="598626"/>
    <lineage>
        <taxon>Bacteria</taxon>
        <taxon>Bacillati</taxon>
        <taxon>Actinomycetota</taxon>
        <taxon>Actinomycetes</taxon>
        <taxon>Micrococcales</taxon>
        <taxon>Microbacteriaceae</taxon>
        <taxon>Frondihabitans</taxon>
    </lineage>
</organism>
<dbReference type="EMBL" id="BAABAU010000003">
    <property type="protein sequence ID" value="GAA4266800.1"/>
    <property type="molecule type" value="Genomic_DNA"/>
</dbReference>
<keyword evidence="2" id="KW-1185">Reference proteome</keyword>
<dbReference type="SUPFAM" id="SSF56645">
    <property type="entry name" value="Acyl-CoA dehydrogenase NM domain-like"/>
    <property type="match status" value="1"/>
</dbReference>
<proteinExistence type="predicted"/>
<gene>
    <name evidence="1" type="ORF">GCM10022256_24120</name>
</gene>
<comment type="caution">
    <text evidence="1">The sequence shown here is derived from an EMBL/GenBank/DDBJ whole genome shotgun (WGS) entry which is preliminary data.</text>
</comment>
<name>A0ABP8E431_9MICO</name>
<accession>A0ABP8E431</accession>
<dbReference type="Proteomes" id="UP001501594">
    <property type="component" value="Unassembled WGS sequence"/>
</dbReference>
<dbReference type="Gene3D" id="2.40.110.10">
    <property type="entry name" value="Butyryl-CoA Dehydrogenase, subunit A, domain 2"/>
    <property type="match status" value="1"/>
</dbReference>
<protein>
    <submittedName>
        <fullName evidence="1">Acyl-CoA dehydrogenase family protein</fullName>
    </submittedName>
</protein>
<evidence type="ECO:0000313" key="1">
    <source>
        <dbReference type="EMBL" id="GAA4266800.1"/>
    </source>
</evidence>
<dbReference type="InterPro" id="IPR009100">
    <property type="entry name" value="AcylCoA_DH/oxidase_NM_dom_sf"/>
</dbReference>
<sequence length="336" mass="35438">MALADGEPGPVTQTTLETDPKNVREALDLGVALGPLRPFVGNGATLDVWEALASLAASDLALARTVEPHLDALTILDQAGVTHVRGGTWGVYAAEAPGLRVDARETPAGWRLNGTKPWCSLAGSLSDALVTAWVDDSRRRLFRVPLEGPCVTVPDAGWSARGLSEIPSGDVVFDDAPCQPVGEAQWYLDRAGFAWGGMSVAACWFGGAVGVARALLDASRRPEREGDSILLMHVGTVDARLAEARTALATAARAVDAGEAEGSRGSLLAKRVRSTVARCAEAVVHEVGHALGPAPLAKDAEHGKRVADLALYVRQHHGERDDLSLGRTVRDSDDTW</sequence>
<evidence type="ECO:0000313" key="2">
    <source>
        <dbReference type="Proteomes" id="UP001501594"/>
    </source>
</evidence>